<dbReference type="RefSeq" id="WP_407048017.1">
    <property type="nucleotide sequence ID" value="NZ_CP158568.1"/>
</dbReference>
<dbReference type="GO" id="GO:0030254">
    <property type="term" value="P:protein secretion by the type III secretion system"/>
    <property type="evidence" value="ECO:0007669"/>
    <property type="project" value="InterPro"/>
</dbReference>
<sequence>MKNFTEVVATLSALTGIADLHRTDGGAVEIPIDGIGLLEIRPVPDDAIDLVCALPLSIDVRERHSLRVLLIANHLGDGTGAARVGIENHEIILSQRLAIGQLDEAGLQQAIDAFLAHATFWASGEVDQYLVTPPKINFDEGILRA</sequence>
<dbReference type="AlphaFoldDB" id="A0AAU7X4D8"/>
<dbReference type="SUPFAM" id="SSF69635">
    <property type="entry name" value="Type III secretory system chaperone-like"/>
    <property type="match status" value="1"/>
</dbReference>
<protein>
    <submittedName>
        <fullName evidence="1">Type III secretion system chaperone</fullName>
    </submittedName>
</protein>
<name>A0AAU7X4D8_9HYPH</name>
<gene>
    <name evidence="1" type="ORF">ABS361_12415</name>
</gene>
<accession>A0AAU7X4D8</accession>
<proteinExistence type="predicted"/>
<organism evidence="1">
    <name type="scientific">Methyloraptor flagellatus</name>
    <dbReference type="NCBI Taxonomy" id="3162530"/>
    <lineage>
        <taxon>Bacteria</taxon>
        <taxon>Pseudomonadati</taxon>
        <taxon>Pseudomonadota</taxon>
        <taxon>Alphaproteobacteria</taxon>
        <taxon>Hyphomicrobiales</taxon>
        <taxon>Ancalomicrobiaceae</taxon>
        <taxon>Methyloraptor</taxon>
    </lineage>
</organism>
<dbReference type="Pfam" id="PF05932">
    <property type="entry name" value="CesT"/>
    <property type="match status" value="1"/>
</dbReference>
<dbReference type="CDD" id="cd16364">
    <property type="entry name" value="T3SC_I-like"/>
    <property type="match status" value="1"/>
</dbReference>
<evidence type="ECO:0000313" key="1">
    <source>
        <dbReference type="EMBL" id="XBY42914.1"/>
    </source>
</evidence>
<reference evidence="1" key="1">
    <citation type="submission" date="2024-06" db="EMBL/GenBank/DDBJ databases">
        <title>Methylostella associata gen. nov., sp. nov., a novel Ancalomicrobiaceae-affiliated facultatively methylotrophic bacteria that feed on methanotrophs of the genus Methylococcus.</title>
        <authorList>
            <person name="Saltykova V."/>
            <person name="Danilova O.V."/>
            <person name="Oshkin I.Y."/>
            <person name="Belova S.E."/>
            <person name="Pimenov N.V."/>
            <person name="Dedysh S.N."/>
        </authorList>
    </citation>
    <scope>NUCLEOTIDE SEQUENCE</scope>
    <source>
        <strain evidence="1">S20</strain>
    </source>
</reference>
<dbReference type="KEGG" id="mflg:ABS361_12415"/>
<dbReference type="InterPro" id="IPR010261">
    <property type="entry name" value="Tir_chaperone"/>
</dbReference>
<dbReference type="Gene3D" id="3.30.1460.10">
    <property type="match status" value="1"/>
</dbReference>
<dbReference type="EMBL" id="CP158568">
    <property type="protein sequence ID" value="XBY42914.1"/>
    <property type="molecule type" value="Genomic_DNA"/>
</dbReference>